<dbReference type="Pfam" id="PF03993">
    <property type="entry name" value="DUF349"/>
    <property type="match status" value="6"/>
</dbReference>
<dbReference type="AlphaFoldDB" id="A0A1V1PHU9"/>
<sequence>MSIKDFIVPRWKHSNPQVRIHSIRALDIAKSSGVLQQILENDPVPEVRIEAIHQLEDTNLLKHVIETDLDPKTRKAAIHKLNKCYVKQIHNTKDQSLQGSLIVEIDDEKILAEIACDAERPEIRLMAIDRISNPSLLCQITEQNCGLKPGKAIVNKISDPKHLELISKNASNKKIKKFAREKLTDLWENPEALSPEKRAEWELEELCLELEKVVASEKWTESYSILSKVQSKWNEFDPDKTHPLRKRFNQIRKKIEEQVDQLDRKEDTVTQMTDLCKNLEQLFEELERTAIPSNNSQNLSYYEKKIKEIKDRWDHAELSVEDGIIPFSVYHNLSSRYNRSIEQLDRLVLDRTKAYANYQVSVKTLGDICAQMEQCKDNPDDPNQNETYEMLKSKWAETYKEMPCGLPNDISQRHKKVVDYFVQQKKAVEDEIVEHRENEEKRLIQLCEIVEDAKSAELRAGLEKSVKSAQKEWQSLGQNAPEKKSELTHRFETACQEFFTIQRDFWEKRNWEQWANLALKEELCDTLEQAYDNETVQKMAELARRAQDKWRELGSVERNKSESIWTRFHAICDKIYTRCLKEKTAIHDELKSIIDTINGDISWKETTEKIKQIQGRWNAIGSLPKAVEKDIRQSFLDMGNQFFERQREFYTNRENERKHNLNEKQALCEKAEKLVHSTNWAETSRTIKNLQRQWKQIGPVPRHESDALWKRFRAACNTFFQRLEDELPKNLSKKQRLCEQAEHVITQLEQTEKYDALTETILNLQKQWKEIGPVPQEHSQPIWERFQTPCNIFFEKKSDYIKQRKQQWDDNQIIKEKLVEEAENLASSTDWKKTAARLTELQKQWQETGSTMRKVERELWSRFQEANNHFFSNQVQFFESLDAQKKEKLRQKESLCLSLEILAKLTSSSTANFEYNKFIPIAGQLDMALKFKDEIFVPNDSSITRTNALKKLKDIQSQWEAIGQISDRYDKSLARRYQKAIDHLNSVITPPKKDKS</sequence>
<dbReference type="Proteomes" id="UP000189670">
    <property type="component" value="Unassembled WGS sequence"/>
</dbReference>
<comment type="caution">
    <text evidence="2">The sequence shown here is derived from an EMBL/GenBank/DDBJ whole genome shotgun (WGS) entry which is preliminary data.</text>
</comment>
<keyword evidence="1" id="KW-0175">Coiled coil</keyword>
<proteinExistence type="predicted"/>
<organism evidence="2 3">
    <name type="scientific">Candidatus Magnetoglobus multicellularis str. Araruama</name>
    <dbReference type="NCBI Taxonomy" id="890399"/>
    <lineage>
        <taxon>Bacteria</taxon>
        <taxon>Pseudomonadati</taxon>
        <taxon>Thermodesulfobacteriota</taxon>
        <taxon>Desulfobacteria</taxon>
        <taxon>Desulfobacterales</taxon>
        <taxon>Desulfobacteraceae</taxon>
        <taxon>Candidatus Magnetoglobus</taxon>
    </lineage>
</organism>
<dbReference type="InterPro" id="IPR007139">
    <property type="entry name" value="DUF349"/>
</dbReference>
<evidence type="ECO:0000256" key="1">
    <source>
        <dbReference type="SAM" id="Coils"/>
    </source>
</evidence>
<evidence type="ECO:0008006" key="4">
    <source>
        <dbReference type="Google" id="ProtNLM"/>
    </source>
</evidence>
<dbReference type="EMBL" id="ATBP01000009">
    <property type="protein sequence ID" value="ETR74370.1"/>
    <property type="molecule type" value="Genomic_DNA"/>
</dbReference>
<evidence type="ECO:0000313" key="2">
    <source>
        <dbReference type="EMBL" id="ETR74370.1"/>
    </source>
</evidence>
<reference evidence="3" key="1">
    <citation type="submission" date="2012-11" db="EMBL/GenBank/DDBJ databases">
        <authorList>
            <person name="Lucero-Rivera Y.E."/>
            <person name="Tovar-Ramirez D."/>
        </authorList>
    </citation>
    <scope>NUCLEOTIDE SEQUENCE [LARGE SCALE GENOMIC DNA]</scope>
    <source>
        <strain evidence="3">Araruama</strain>
    </source>
</reference>
<name>A0A1V1PHU9_9BACT</name>
<accession>A0A1V1PHU9</accession>
<evidence type="ECO:0000313" key="3">
    <source>
        <dbReference type="Proteomes" id="UP000189670"/>
    </source>
</evidence>
<gene>
    <name evidence="2" type="ORF">OMM_00253</name>
</gene>
<feature type="coiled-coil region" evidence="1">
    <location>
        <begin position="245"/>
        <end position="289"/>
    </location>
</feature>
<protein>
    <recommendedName>
        <fullName evidence="4">DUF349 domain-containing protein</fullName>
    </recommendedName>
</protein>